<evidence type="ECO:0000259" key="2">
    <source>
        <dbReference type="PROSITE" id="PS50172"/>
    </source>
</evidence>
<dbReference type="EMBL" id="JACEIK010000583">
    <property type="protein sequence ID" value="MCD7459428.1"/>
    <property type="molecule type" value="Genomic_DNA"/>
</dbReference>
<keyword evidence="4" id="KW-1185">Reference proteome</keyword>
<evidence type="ECO:0000256" key="1">
    <source>
        <dbReference type="SAM" id="MobiDB-lite"/>
    </source>
</evidence>
<feature type="domain" description="BRCT" evidence="2">
    <location>
        <begin position="1"/>
        <end position="27"/>
    </location>
</feature>
<sequence>MIKLVNHRWLEDCLMAWEILPEAGYDKSGYELEMMEAEAKDSEDEQDDIAANMGRERVSFTSPRHSKSPNQFLLKEDISRNILEIHTPTGLSDLGNNKQLVLCAPKESKSDLVTSFEESHNRYLETLGATVSRNEDVPHSMPQDGYSPASVPNSAKMSPNSCLSNNCGKSNSREKPRKIGHAMASEQIESAGCPPTNEVSQHCDNLNISSEKAQDGSEVGSAKIPTSEMSCLEKGLSGMLPE</sequence>
<name>A0ABS8SKI0_DATST</name>
<dbReference type="InterPro" id="IPR036420">
    <property type="entry name" value="BRCT_dom_sf"/>
</dbReference>
<dbReference type="Gene3D" id="3.40.50.10190">
    <property type="entry name" value="BRCT domain"/>
    <property type="match status" value="1"/>
</dbReference>
<evidence type="ECO:0000313" key="4">
    <source>
        <dbReference type="Proteomes" id="UP000823775"/>
    </source>
</evidence>
<feature type="region of interest" description="Disordered" evidence="1">
    <location>
        <begin position="210"/>
        <end position="242"/>
    </location>
</feature>
<dbReference type="InterPro" id="IPR044254">
    <property type="entry name" value="At4g02110-like"/>
</dbReference>
<feature type="region of interest" description="Disordered" evidence="1">
    <location>
        <begin position="129"/>
        <end position="184"/>
    </location>
</feature>
<reference evidence="3 4" key="1">
    <citation type="journal article" date="2021" name="BMC Genomics">
        <title>Datura genome reveals duplications of psychoactive alkaloid biosynthetic genes and high mutation rate following tissue culture.</title>
        <authorList>
            <person name="Rajewski A."/>
            <person name="Carter-House D."/>
            <person name="Stajich J."/>
            <person name="Litt A."/>
        </authorList>
    </citation>
    <scope>NUCLEOTIDE SEQUENCE [LARGE SCALE GENOMIC DNA]</scope>
    <source>
        <strain evidence="3">AR-01</strain>
    </source>
</reference>
<accession>A0ABS8SKI0</accession>
<dbReference type="PANTHER" id="PTHR47181">
    <property type="entry name" value="BRCA1 C TERMINUS DOMAIN CONTAINING PROTEIN, EXPRESSED"/>
    <property type="match status" value="1"/>
</dbReference>
<dbReference type="PROSITE" id="PS50172">
    <property type="entry name" value="BRCT"/>
    <property type="match status" value="1"/>
</dbReference>
<feature type="compositionally biased region" description="Polar residues" evidence="1">
    <location>
        <begin position="150"/>
        <end position="170"/>
    </location>
</feature>
<dbReference type="SUPFAM" id="SSF52113">
    <property type="entry name" value="BRCT domain"/>
    <property type="match status" value="1"/>
</dbReference>
<proteinExistence type="predicted"/>
<dbReference type="InterPro" id="IPR001357">
    <property type="entry name" value="BRCT_dom"/>
</dbReference>
<protein>
    <recommendedName>
        <fullName evidence="2">BRCT domain-containing protein</fullName>
    </recommendedName>
</protein>
<dbReference type="PANTHER" id="PTHR47181:SF2">
    <property type="entry name" value="BRCA1 C TERMINUS DOMAIN CONTAINING PROTEIN, EXPRESSED"/>
    <property type="match status" value="1"/>
</dbReference>
<dbReference type="Proteomes" id="UP000823775">
    <property type="component" value="Unassembled WGS sequence"/>
</dbReference>
<gene>
    <name evidence="3" type="ORF">HAX54_040885</name>
</gene>
<organism evidence="3 4">
    <name type="scientific">Datura stramonium</name>
    <name type="common">Jimsonweed</name>
    <name type="synonym">Common thornapple</name>
    <dbReference type="NCBI Taxonomy" id="4076"/>
    <lineage>
        <taxon>Eukaryota</taxon>
        <taxon>Viridiplantae</taxon>
        <taxon>Streptophyta</taxon>
        <taxon>Embryophyta</taxon>
        <taxon>Tracheophyta</taxon>
        <taxon>Spermatophyta</taxon>
        <taxon>Magnoliopsida</taxon>
        <taxon>eudicotyledons</taxon>
        <taxon>Gunneridae</taxon>
        <taxon>Pentapetalae</taxon>
        <taxon>asterids</taxon>
        <taxon>lamiids</taxon>
        <taxon>Solanales</taxon>
        <taxon>Solanaceae</taxon>
        <taxon>Solanoideae</taxon>
        <taxon>Datureae</taxon>
        <taxon>Datura</taxon>
    </lineage>
</organism>
<evidence type="ECO:0000313" key="3">
    <source>
        <dbReference type="EMBL" id="MCD7459428.1"/>
    </source>
</evidence>
<comment type="caution">
    <text evidence="3">The sequence shown here is derived from an EMBL/GenBank/DDBJ whole genome shotgun (WGS) entry which is preliminary data.</text>
</comment>